<keyword evidence="4" id="KW-0677">Repeat</keyword>
<evidence type="ECO:0000256" key="12">
    <source>
        <dbReference type="SAM" id="MobiDB-lite"/>
    </source>
</evidence>
<dbReference type="GO" id="GO:0021560">
    <property type="term" value="P:abducens nerve development"/>
    <property type="evidence" value="ECO:0007669"/>
    <property type="project" value="Ensembl"/>
</dbReference>
<dbReference type="GO" id="GO:0008270">
    <property type="term" value="F:zinc ion binding"/>
    <property type="evidence" value="ECO:0007669"/>
    <property type="project" value="UniProtKB-KW"/>
</dbReference>
<dbReference type="KEGG" id="char:105912212"/>
<dbReference type="GO" id="GO:0000785">
    <property type="term" value="C:chromatin"/>
    <property type="evidence" value="ECO:0007669"/>
    <property type="project" value="Ensembl"/>
</dbReference>
<accession>A0A6P8FD53</accession>
<protein>
    <submittedName>
        <fullName evidence="15 16">Zinc finger protein GLI1</fullName>
    </submittedName>
</protein>
<evidence type="ECO:0000256" key="1">
    <source>
        <dbReference type="ARBA" id="ARBA00004123"/>
    </source>
</evidence>
<feature type="domain" description="C2H2-type" evidence="13">
    <location>
        <begin position="444"/>
        <end position="474"/>
    </location>
</feature>
<dbReference type="InterPro" id="IPR043359">
    <property type="entry name" value="GLI-like"/>
</dbReference>
<dbReference type="GO" id="GO:0045880">
    <property type="term" value="P:positive regulation of smoothened signaling pathway"/>
    <property type="evidence" value="ECO:0007669"/>
    <property type="project" value="Ensembl"/>
</dbReference>
<dbReference type="GO" id="GO:0031290">
    <property type="term" value="P:retinal ganglion cell axon guidance"/>
    <property type="evidence" value="ECO:0007669"/>
    <property type="project" value="Ensembl"/>
</dbReference>
<evidence type="ECO:0000256" key="11">
    <source>
        <dbReference type="PROSITE-ProRule" id="PRU00042"/>
    </source>
</evidence>
<dbReference type="GO" id="GO:0000981">
    <property type="term" value="F:DNA-binding transcription factor activity, RNA polymerase II-specific"/>
    <property type="evidence" value="ECO:0007669"/>
    <property type="project" value="Ensembl"/>
</dbReference>
<evidence type="ECO:0000259" key="13">
    <source>
        <dbReference type="PROSITE" id="PS50157"/>
    </source>
</evidence>
<dbReference type="GO" id="GO:0042694">
    <property type="term" value="P:muscle cell fate specification"/>
    <property type="evidence" value="ECO:0007669"/>
    <property type="project" value="Ensembl"/>
</dbReference>
<feature type="region of interest" description="Disordered" evidence="12">
    <location>
        <begin position="1182"/>
        <end position="1335"/>
    </location>
</feature>
<dbReference type="FunFam" id="3.30.160.60:FF:000036">
    <property type="entry name" value="GLI family zinc finger 3"/>
    <property type="match status" value="1"/>
</dbReference>
<reference evidence="15 16" key="1">
    <citation type="submission" date="2025-04" db="UniProtKB">
        <authorList>
            <consortium name="RefSeq"/>
        </authorList>
    </citation>
    <scope>IDENTIFICATION</scope>
</reference>
<dbReference type="PROSITE" id="PS50157">
    <property type="entry name" value="ZINC_FINGER_C2H2_2"/>
    <property type="match status" value="5"/>
</dbReference>
<keyword evidence="6" id="KW-0862">Zinc</keyword>
<evidence type="ECO:0000256" key="3">
    <source>
        <dbReference type="ARBA" id="ARBA00022723"/>
    </source>
</evidence>
<feature type="domain" description="C2H2-type" evidence="13">
    <location>
        <begin position="413"/>
        <end position="443"/>
    </location>
</feature>
<dbReference type="SMART" id="SM00355">
    <property type="entry name" value="ZnF_C2H2"/>
    <property type="match status" value="5"/>
</dbReference>
<feature type="compositionally biased region" description="Low complexity" evidence="12">
    <location>
        <begin position="54"/>
        <end position="68"/>
    </location>
</feature>
<feature type="region of interest" description="Disordered" evidence="12">
    <location>
        <begin position="988"/>
        <end position="1016"/>
    </location>
</feature>
<dbReference type="FunFam" id="3.30.160.60:FF:000068">
    <property type="entry name" value="GLI family zinc finger 3"/>
    <property type="match status" value="1"/>
</dbReference>
<dbReference type="FunFam" id="3.30.160.60:FF:000031">
    <property type="entry name" value="GLI family zinc finger 3"/>
    <property type="match status" value="1"/>
</dbReference>
<feature type="compositionally biased region" description="Low complexity" evidence="12">
    <location>
        <begin position="1199"/>
        <end position="1226"/>
    </location>
</feature>
<dbReference type="GO" id="GO:0021559">
    <property type="term" value="P:trigeminal nerve development"/>
    <property type="evidence" value="ECO:0007669"/>
    <property type="project" value="Ensembl"/>
</dbReference>
<feature type="compositionally biased region" description="Basic and acidic residues" evidence="12">
    <location>
        <begin position="502"/>
        <end position="513"/>
    </location>
</feature>
<dbReference type="GO" id="GO:0021508">
    <property type="term" value="P:floor plate formation"/>
    <property type="evidence" value="ECO:0007669"/>
    <property type="project" value="Ensembl"/>
</dbReference>
<keyword evidence="7" id="KW-0805">Transcription regulation</keyword>
<dbReference type="GO" id="GO:0021754">
    <property type="term" value="P:facial nucleus development"/>
    <property type="evidence" value="ECO:0007669"/>
    <property type="project" value="Ensembl"/>
</dbReference>
<keyword evidence="3" id="KW-0479">Metal-binding</keyword>
<feature type="domain" description="C2H2-type" evidence="13">
    <location>
        <begin position="383"/>
        <end position="412"/>
    </location>
</feature>
<feature type="region of interest" description="Disordered" evidence="12">
    <location>
        <begin position="1"/>
        <end position="92"/>
    </location>
</feature>
<dbReference type="PANTHER" id="PTHR45718:SF2">
    <property type="entry name" value="ZINC FINGER PROTEIN GLI1"/>
    <property type="match status" value="1"/>
</dbReference>
<feature type="compositionally biased region" description="Polar residues" evidence="12">
    <location>
        <begin position="1188"/>
        <end position="1198"/>
    </location>
</feature>
<dbReference type="InterPro" id="IPR056436">
    <property type="entry name" value="Znf-C2H2_ZIC1-5/GLI1-3-like"/>
</dbReference>
<dbReference type="CTD" id="2735"/>
<dbReference type="GO" id="GO:0048855">
    <property type="term" value="P:adenohypophysis morphogenesis"/>
    <property type="evidence" value="ECO:0007669"/>
    <property type="project" value="Ensembl"/>
</dbReference>
<dbReference type="OrthoDB" id="3214149at2759"/>
<dbReference type="GO" id="GO:0021521">
    <property type="term" value="P:ventral spinal cord interneuron specification"/>
    <property type="evidence" value="ECO:0007669"/>
    <property type="project" value="Ensembl"/>
</dbReference>
<comment type="subcellular location">
    <subcellularLocation>
        <location evidence="1">Nucleus</location>
    </subcellularLocation>
</comment>
<feature type="region of interest" description="Disordered" evidence="12">
    <location>
        <begin position="693"/>
        <end position="727"/>
    </location>
</feature>
<evidence type="ECO:0000313" key="14">
    <source>
        <dbReference type="Proteomes" id="UP000515152"/>
    </source>
</evidence>
<comment type="similarity">
    <text evidence="2">Belongs to the GLI C2H2-type zinc-finger protein family.</text>
</comment>
<dbReference type="GO" id="GO:0021563">
    <property type="term" value="P:glossopharyngeal nerve development"/>
    <property type="evidence" value="ECO:0007669"/>
    <property type="project" value="Ensembl"/>
</dbReference>
<dbReference type="GO" id="GO:0000978">
    <property type="term" value="F:RNA polymerase II cis-regulatory region sequence-specific DNA binding"/>
    <property type="evidence" value="ECO:0007669"/>
    <property type="project" value="TreeGrafter"/>
</dbReference>
<feature type="compositionally biased region" description="Polar residues" evidence="12">
    <location>
        <begin position="693"/>
        <end position="705"/>
    </location>
</feature>
<feature type="compositionally biased region" description="Low complexity" evidence="12">
    <location>
        <begin position="524"/>
        <end position="536"/>
    </location>
</feature>
<feature type="region of interest" description="Disordered" evidence="12">
    <location>
        <begin position="215"/>
        <end position="238"/>
    </location>
</feature>
<dbReference type="RefSeq" id="XP_042563715.1">
    <property type="nucleotide sequence ID" value="XM_042707781.1"/>
</dbReference>
<evidence type="ECO:0000313" key="17">
    <source>
        <dbReference type="RefSeq" id="XP_042563715.1"/>
    </source>
</evidence>
<evidence type="ECO:0000256" key="7">
    <source>
        <dbReference type="ARBA" id="ARBA00023015"/>
    </source>
</evidence>
<dbReference type="InterPro" id="IPR036236">
    <property type="entry name" value="Znf_C2H2_sf"/>
</dbReference>
<feature type="region of interest" description="Disordered" evidence="12">
    <location>
        <begin position="462"/>
        <end position="553"/>
    </location>
</feature>
<gene>
    <name evidence="15 16 17" type="primary">gli1</name>
</gene>
<feature type="domain" description="C2H2-type" evidence="13">
    <location>
        <begin position="355"/>
        <end position="382"/>
    </location>
</feature>
<evidence type="ECO:0000313" key="15">
    <source>
        <dbReference type="RefSeq" id="XP_012696590.1"/>
    </source>
</evidence>
<keyword evidence="5 11" id="KW-0863">Zinc-finger</keyword>
<evidence type="ECO:0000256" key="10">
    <source>
        <dbReference type="ARBA" id="ARBA00023242"/>
    </source>
</evidence>
<feature type="domain" description="C2H2-type" evidence="13">
    <location>
        <begin position="317"/>
        <end position="349"/>
    </location>
</feature>
<dbReference type="GO" id="GO:0021742">
    <property type="term" value="P:abducens nucleus development"/>
    <property type="evidence" value="ECO:0007669"/>
    <property type="project" value="Ensembl"/>
</dbReference>
<organism evidence="14 16">
    <name type="scientific">Clupea harengus</name>
    <name type="common">Atlantic herring</name>
    <dbReference type="NCBI Taxonomy" id="7950"/>
    <lineage>
        <taxon>Eukaryota</taxon>
        <taxon>Metazoa</taxon>
        <taxon>Chordata</taxon>
        <taxon>Craniata</taxon>
        <taxon>Vertebrata</taxon>
        <taxon>Euteleostomi</taxon>
        <taxon>Actinopterygii</taxon>
        <taxon>Neopterygii</taxon>
        <taxon>Teleostei</taxon>
        <taxon>Clupei</taxon>
        <taxon>Clupeiformes</taxon>
        <taxon>Clupeoidei</taxon>
        <taxon>Clupeidae</taxon>
        <taxon>Clupea</taxon>
    </lineage>
</organism>
<evidence type="ECO:0000256" key="6">
    <source>
        <dbReference type="ARBA" id="ARBA00022833"/>
    </source>
</evidence>
<dbReference type="Gene3D" id="3.30.160.60">
    <property type="entry name" value="Classic Zinc Finger"/>
    <property type="match status" value="5"/>
</dbReference>
<dbReference type="GO" id="GO:0035301">
    <property type="term" value="C:Hedgehog signaling complex"/>
    <property type="evidence" value="ECO:0007669"/>
    <property type="project" value="Ensembl"/>
</dbReference>
<dbReference type="SUPFAM" id="SSF57667">
    <property type="entry name" value="beta-beta-alpha zinc fingers"/>
    <property type="match status" value="3"/>
</dbReference>
<dbReference type="GeneTree" id="ENSGT00940000160235"/>
<keyword evidence="9" id="KW-0804">Transcription</keyword>
<dbReference type="GO" id="GO:0042476">
    <property type="term" value="P:odontogenesis"/>
    <property type="evidence" value="ECO:0007669"/>
    <property type="project" value="Ensembl"/>
</dbReference>
<name>A0A6P8FD53_CLUHA</name>
<keyword evidence="8" id="KW-0238">DNA-binding</keyword>
<evidence type="ECO:0000313" key="16">
    <source>
        <dbReference type="RefSeq" id="XP_031423409.1"/>
    </source>
</evidence>
<dbReference type="RefSeq" id="XP_031423409.1">
    <property type="nucleotide sequence ID" value="XM_031567549.2"/>
</dbReference>
<evidence type="ECO:0000256" key="2">
    <source>
        <dbReference type="ARBA" id="ARBA00010831"/>
    </source>
</evidence>
<dbReference type="GO" id="GO:0021731">
    <property type="term" value="P:trigeminal motor nucleus development"/>
    <property type="evidence" value="ECO:0007669"/>
    <property type="project" value="Ensembl"/>
</dbReference>
<dbReference type="GO" id="GO:0021532">
    <property type="term" value="P:neural tube patterning"/>
    <property type="evidence" value="ECO:0007669"/>
    <property type="project" value="Ensembl"/>
</dbReference>
<keyword evidence="10" id="KW-0539">Nucleus</keyword>
<feature type="compositionally biased region" description="Gly residues" evidence="12">
    <location>
        <begin position="997"/>
        <end position="1006"/>
    </location>
</feature>
<feature type="region of interest" description="Disordered" evidence="12">
    <location>
        <begin position="920"/>
        <end position="966"/>
    </location>
</feature>
<dbReference type="InterPro" id="IPR013087">
    <property type="entry name" value="Znf_C2H2_type"/>
</dbReference>
<evidence type="ECO:0000256" key="8">
    <source>
        <dbReference type="ARBA" id="ARBA00023125"/>
    </source>
</evidence>
<dbReference type="GeneID" id="105912212"/>
<dbReference type="Pfam" id="PF23561">
    <property type="entry name" value="zf-C2H2_15"/>
    <property type="match status" value="1"/>
</dbReference>
<dbReference type="GO" id="GO:0021561">
    <property type="term" value="P:facial nerve development"/>
    <property type="evidence" value="ECO:0007669"/>
    <property type="project" value="Ensembl"/>
</dbReference>
<dbReference type="GO" id="GO:0021564">
    <property type="term" value="P:vagus nerve development"/>
    <property type="evidence" value="ECO:0007669"/>
    <property type="project" value="Ensembl"/>
</dbReference>
<dbReference type="GO" id="GO:0007224">
    <property type="term" value="P:smoothened signaling pathway"/>
    <property type="evidence" value="ECO:0007669"/>
    <property type="project" value="Ensembl"/>
</dbReference>
<dbReference type="Proteomes" id="UP000515152">
    <property type="component" value="Chromosome 5"/>
</dbReference>
<evidence type="ECO:0000256" key="4">
    <source>
        <dbReference type="ARBA" id="ARBA00022737"/>
    </source>
</evidence>
<dbReference type="GO" id="GO:0005634">
    <property type="term" value="C:nucleus"/>
    <property type="evidence" value="ECO:0007669"/>
    <property type="project" value="UniProtKB-SubCell"/>
</dbReference>
<evidence type="ECO:0000256" key="9">
    <source>
        <dbReference type="ARBA" id="ARBA00023163"/>
    </source>
</evidence>
<dbReference type="GO" id="GO:0050767">
    <property type="term" value="P:regulation of neurogenesis"/>
    <property type="evidence" value="ECO:0007669"/>
    <property type="project" value="Ensembl"/>
</dbReference>
<dbReference type="GO" id="GO:0045944">
    <property type="term" value="P:positive regulation of transcription by RNA polymerase II"/>
    <property type="evidence" value="ECO:0007669"/>
    <property type="project" value="Ensembl"/>
</dbReference>
<feature type="region of interest" description="Disordered" evidence="12">
    <location>
        <begin position="1401"/>
        <end position="1442"/>
    </location>
</feature>
<evidence type="ECO:0000256" key="5">
    <source>
        <dbReference type="ARBA" id="ARBA00022771"/>
    </source>
</evidence>
<dbReference type="PROSITE" id="PS00028">
    <property type="entry name" value="ZINC_FINGER_C2H2_1"/>
    <property type="match status" value="4"/>
</dbReference>
<sequence length="1466" mass="157051">MPVDMQPHHGLYHYESAPNQPSRGLAPSGRSAYGDVAPLRATTHNGHPPDSRAMYNPMTPNMTPNMNPGSCMDSSYMRPPHAPPPHSMLGHRGGMTAAEGVSGSPYCSQGNLMSHHSFAHGQPGSELLGSADGSRFATPRSILKLSKKRALSISPLSDASVDLQTVIRTSPNSLVAFVNSRCGPNSASSYGHLSVGAMSPSMGFSGSMNYQSRQQSSMYGGNTPLGHPQGPCHAPPPRLPPHNPRLHAPKHGHMKTEPVLGSVMDVINMKSLDEHSEGDLASPSSTGTQDPLHCLLDGREDLDKEDGKVEPEAIYETNCHWESCTKEFDTQEQLVHHINNEHIHGEKKEFVCHWDDCSREQRPFKAQYMLVVHMRRHTGEKPHKCTFEGCNKAYSRLENLKTHLRSHTGEKPYVCEHEGCNKAFSNASDRAKHQNRTHSNEKPYVCKIPGCIKRYTDPSSLRKHVKTVHGPEAHITKKHRGDTGPRPLGSAMTPGGQGSELLQEKEETRREDCQLLAPENALKSQPSPGGQSSCSSERSPLGSANNNDSGVEMNLNAAGSLEDLTALEDGAGTTGTGEASCGAGSGGLGMSAQALKRLENLKIDKLKQIRRPTPPGRGMGNSKLPTLNASGGDLMGMCAPSPVLSNRRVMELSNPEVGGGAGAMSCPANDRRGSGTSSLSSAYTVSRRSSMVSPYLSSRRSSDVSQMGAPGLSQGMMGQDLGGDPLSPEMNRRGGPGGLPGLPSLTPAQQYNLKAKYAAATGGPPPTPLPNMEPPGTPGRRVGFLSDYHGQPLPAYLQQGAGRRHSANTEYGTGVIYPHQAPGNGTRRASDPVRSGAADPQGLPKVQRFSSLNNVSMMSHRNANVNLSHCGSDANIARHMYSPRPPSITENVMMEALAMESHAGGTEVREHGMMMGPGHMAYQQHHHGPNSQLSPSGESMGCPDQAYQSGQAGMQGHYRGQMGQADMSSSLLQQAEYGMSTCQLSPTGPAYPSLAQGGEGLGGPWGGDSTQVQNPHGPMPGGMQFQDQSMQGPHYPQQGAYNSTDGCHQKVTIKPEQQFHPSMSTHSACQNAKPLLPQRQLSQPGSMPLSPQAYAQQQATQGVMAARPSIASCDFQGQMETQQQGSFPGRGGALSLGCAGSSLAEGRRSQTPMLQVKEMMVRNYVQSQQALMWEHQLEQQKVGVSDSMDVSGQHGSMMQQSPQQQQQQQQQAHNMYPPNNYPAYPNQNLMSPPAALSRGPSSVPSKEQMVGVPGSCYGQDIVPRPPQGRKPLSRQNSLTQGGGYLGSPPHLSPAHSTASPRRAVRLPPVQAQQQQQHPDNFPSHNNNNNGPMYYSGQIHMHHDMEKPLSHPSAQSGSCLNQMGVVDPGSKPLVYPETGPISNTLDNLDLENAQIDFASIIDDQDPSSYSPINPPLGHQSSSQSSSRLTTPQNSITQPSGLSNMAVGDMTTMLTSLAGENKYLNTLS</sequence>
<dbReference type="PANTHER" id="PTHR45718">
    <property type="entry name" value="TRANSCRIPTIONAL ACTIVATOR CUBITUS INTERRUPTUS"/>
    <property type="match status" value="1"/>
</dbReference>
<dbReference type="FunFam" id="3.30.160.60:FF:000048">
    <property type="entry name" value="GLI family zinc finger 3"/>
    <property type="match status" value="1"/>
</dbReference>
<proteinExistence type="inferred from homology"/>
<dbReference type="FunFam" id="3.30.160.60:FF:000019">
    <property type="entry name" value="GLI family zinc finger 3"/>
    <property type="match status" value="1"/>
</dbReference>
<dbReference type="Pfam" id="PF00096">
    <property type="entry name" value="zf-C2H2"/>
    <property type="match status" value="2"/>
</dbReference>
<feature type="region of interest" description="Disordered" evidence="12">
    <location>
        <begin position="815"/>
        <end position="844"/>
    </location>
</feature>
<keyword evidence="14" id="KW-1185">Reference proteome</keyword>
<feature type="compositionally biased region" description="Polar residues" evidence="12">
    <location>
        <begin position="1426"/>
        <end position="1441"/>
    </location>
</feature>
<dbReference type="RefSeq" id="XP_012696590.1">
    <property type="nucleotide sequence ID" value="XM_012841136.3"/>
</dbReference>